<comment type="caution">
    <text evidence="3">The sequence shown here is derived from an EMBL/GenBank/DDBJ whole genome shotgun (WGS) entry which is preliminary data.</text>
</comment>
<dbReference type="STRING" id="1306861.A0A4U6WZW1"/>
<dbReference type="PANTHER" id="PTHR31087">
    <property type="match status" value="1"/>
</dbReference>
<evidence type="ECO:0000256" key="1">
    <source>
        <dbReference type="ARBA" id="ARBA00005437"/>
    </source>
</evidence>
<reference evidence="3 4" key="1">
    <citation type="journal article" date="2019" name="PLoS ONE">
        <title>Comparative genome analysis indicates high evolutionary potential of pathogenicity genes in Colletotrichum tanaceti.</title>
        <authorList>
            <person name="Lelwala R.V."/>
            <person name="Korhonen P.K."/>
            <person name="Young N.D."/>
            <person name="Scott J.B."/>
            <person name="Ades P.A."/>
            <person name="Gasser R.B."/>
            <person name="Taylor P.W.J."/>
        </authorList>
    </citation>
    <scope>NUCLEOTIDE SEQUENCE [LARGE SCALE GENOMIC DNA]</scope>
    <source>
        <strain evidence="3">BRIP57314</strain>
    </source>
</reference>
<evidence type="ECO:0000256" key="2">
    <source>
        <dbReference type="SAM" id="MobiDB-lite"/>
    </source>
</evidence>
<name>A0A4U6WZW1_9PEZI</name>
<dbReference type="Pfam" id="PF04525">
    <property type="entry name" value="LOR"/>
    <property type="match status" value="1"/>
</dbReference>
<organism evidence="3 4">
    <name type="scientific">Colletotrichum tanaceti</name>
    <dbReference type="NCBI Taxonomy" id="1306861"/>
    <lineage>
        <taxon>Eukaryota</taxon>
        <taxon>Fungi</taxon>
        <taxon>Dikarya</taxon>
        <taxon>Ascomycota</taxon>
        <taxon>Pezizomycotina</taxon>
        <taxon>Sordariomycetes</taxon>
        <taxon>Hypocreomycetidae</taxon>
        <taxon>Glomerellales</taxon>
        <taxon>Glomerellaceae</taxon>
        <taxon>Colletotrichum</taxon>
        <taxon>Colletotrichum destructivum species complex</taxon>
    </lineage>
</organism>
<dbReference type="InterPro" id="IPR007612">
    <property type="entry name" value="LOR"/>
</dbReference>
<comment type="similarity">
    <text evidence="1">Belongs to the LOR family.</text>
</comment>
<dbReference type="EMBL" id="PJEX01000805">
    <property type="protein sequence ID" value="TKW48661.1"/>
    <property type="molecule type" value="Genomic_DNA"/>
</dbReference>
<accession>A0A4U6WZW1</accession>
<dbReference type="AlphaFoldDB" id="A0A4U6WZW1"/>
<dbReference type="SUPFAM" id="SSF54518">
    <property type="entry name" value="Tubby C-terminal domain-like"/>
    <property type="match status" value="1"/>
</dbReference>
<gene>
    <name evidence="3" type="ORF">CTA1_7019</name>
</gene>
<dbReference type="InterPro" id="IPR038595">
    <property type="entry name" value="LOR_sf"/>
</dbReference>
<dbReference type="Proteomes" id="UP000310108">
    <property type="component" value="Unassembled WGS sequence"/>
</dbReference>
<dbReference type="InterPro" id="IPR025659">
    <property type="entry name" value="Tubby-like_C"/>
</dbReference>
<keyword evidence="4" id="KW-1185">Reference proteome</keyword>
<dbReference type="OrthoDB" id="97518at2759"/>
<dbReference type="Gene3D" id="2.40.160.200">
    <property type="entry name" value="LURP1-related"/>
    <property type="match status" value="1"/>
</dbReference>
<dbReference type="PANTHER" id="PTHR31087:SF161">
    <property type="entry name" value="TUBBY C 2 FAMILY PROTEIN"/>
    <property type="match status" value="1"/>
</dbReference>
<sequence>MVVAHIILVNLSFNLGHELRRNISAPPTTQQTKRIKIQSQRQTTRSRVVTGHSQQVVREHTPKNMAAPAVHHLPQAGNSVGIFPQMTARQSETLVLKEKMLSLTGDSFDIKLANGQPILRVQGKALSISGRKSVYDMAGNHLFDIVKEHLHIHTTFVAQDPQGNKIMEVKNSFALIGSKATATFISPHSGKTETLEMKGNWLSTQADIVDTTTGQVLGRIDRNMLRARDFLGGKQTYALTVAPGVDMALMCALCICLDEKKNDQKG</sequence>
<evidence type="ECO:0008006" key="5">
    <source>
        <dbReference type="Google" id="ProtNLM"/>
    </source>
</evidence>
<feature type="region of interest" description="Disordered" evidence="2">
    <location>
        <begin position="26"/>
        <end position="53"/>
    </location>
</feature>
<protein>
    <recommendedName>
        <fullName evidence="5">Protein LURP-one-related 15</fullName>
    </recommendedName>
</protein>
<proteinExistence type="inferred from homology"/>
<evidence type="ECO:0000313" key="3">
    <source>
        <dbReference type="EMBL" id="TKW48661.1"/>
    </source>
</evidence>
<evidence type="ECO:0000313" key="4">
    <source>
        <dbReference type="Proteomes" id="UP000310108"/>
    </source>
</evidence>